<dbReference type="Pfam" id="PF12770">
    <property type="entry name" value="CHAT"/>
    <property type="match status" value="1"/>
</dbReference>
<dbReference type="Proteomes" id="UP000718564">
    <property type="component" value="Unassembled WGS sequence"/>
</dbReference>
<name>A0ABX1P3B0_9CYAN</name>
<accession>A0ABX1P3B0</accession>
<organism evidence="2 3">
    <name type="scientific">Brasilonema bromeliae SPC951</name>
    <dbReference type="NCBI Taxonomy" id="385972"/>
    <lineage>
        <taxon>Bacteria</taxon>
        <taxon>Bacillati</taxon>
        <taxon>Cyanobacteriota</taxon>
        <taxon>Cyanophyceae</taxon>
        <taxon>Nostocales</taxon>
        <taxon>Scytonemataceae</taxon>
        <taxon>Brasilonema</taxon>
        <taxon>Bromeliae group (in: Brasilonema)</taxon>
    </lineage>
</organism>
<reference evidence="2 3" key="1">
    <citation type="submission" date="2018-06" db="EMBL/GenBank/DDBJ databases">
        <title>Comparative genomics of Brasilonema spp. strains.</title>
        <authorList>
            <person name="Alvarenga D.O."/>
            <person name="Fiore M.F."/>
            <person name="Varani A.M."/>
        </authorList>
    </citation>
    <scope>NUCLEOTIDE SEQUENCE [LARGE SCALE GENOMIC DNA]</scope>
    <source>
        <strain evidence="2 3">SPC951</strain>
    </source>
</reference>
<gene>
    <name evidence="2" type="ORF">DP116_04980</name>
</gene>
<proteinExistence type="predicted"/>
<keyword evidence="3" id="KW-1185">Reference proteome</keyword>
<dbReference type="EMBL" id="QMEB01000023">
    <property type="protein sequence ID" value="NMG18838.1"/>
    <property type="molecule type" value="Genomic_DNA"/>
</dbReference>
<comment type="caution">
    <text evidence="2">The sequence shown here is derived from an EMBL/GenBank/DDBJ whole genome shotgun (WGS) entry which is preliminary data.</text>
</comment>
<sequence>MFSANPKNTNPLRLGEEARKIQEALKLAKRRDQFEIATEWAVRVEDLRRAMLDHQPHIVHFSGHGAGKEGLAFEENSGITQLVSGEAIASLFELFRGTVECVLLNACYSEVQTQKFYN</sequence>
<dbReference type="RefSeq" id="WP_169154142.1">
    <property type="nucleotide sequence ID" value="NZ_QMEB01000023.1"/>
</dbReference>
<evidence type="ECO:0000313" key="2">
    <source>
        <dbReference type="EMBL" id="NMG18838.1"/>
    </source>
</evidence>
<evidence type="ECO:0000259" key="1">
    <source>
        <dbReference type="Pfam" id="PF12770"/>
    </source>
</evidence>
<protein>
    <recommendedName>
        <fullName evidence="1">CHAT domain-containing protein</fullName>
    </recommendedName>
</protein>
<evidence type="ECO:0000313" key="3">
    <source>
        <dbReference type="Proteomes" id="UP000718564"/>
    </source>
</evidence>
<feature type="domain" description="CHAT" evidence="1">
    <location>
        <begin position="4"/>
        <end position="111"/>
    </location>
</feature>
<dbReference type="InterPro" id="IPR024983">
    <property type="entry name" value="CHAT_dom"/>
</dbReference>